<reference evidence="2" key="1">
    <citation type="submission" date="2018-08" db="EMBL/GenBank/DDBJ databases">
        <authorList>
            <person name="Grouzdev D.S."/>
            <person name="Krutkina M.S."/>
        </authorList>
    </citation>
    <scope>NUCLEOTIDE SEQUENCE [LARGE SCALE GENOMIC DNA]</scope>
    <source>
        <strain evidence="2">4-11</strain>
    </source>
</reference>
<keyword evidence="2" id="KW-1185">Reference proteome</keyword>
<organism evidence="1 2">
    <name type="scientific">Sphaerochaeta halotolerans</name>
    <dbReference type="NCBI Taxonomy" id="2293840"/>
    <lineage>
        <taxon>Bacteria</taxon>
        <taxon>Pseudomonadati</taxon>
        <taxon>Spirochaetota</taxon>
        <taxon>Spirochaetia</taxon>
        <taxon>Spirochaetales</taxon>
        <taxon>Sphaerochaetaceae</taxon>
        <taxon>Sphaerochaeta</taxon>
    </lineage>
</organism>
<proteinExistence type="predicted"/>
<evidence type="ECO:0000313" key="1">
    <source>
        <dbReference type="EMBL" id="RFU93786.1"/>
    </source>
</evidence>
<name>A0A372MER2_9SPIR</name>
<gene>
    <name evidence="1" type="ORF">DYP60_13085</name>
</gene>
<dbReference type="AlphaFoldDB" id="A0A372MER2"/>
<dbReference type="Proteomes" id="UP000264002">
    <property type="component" value="Unassembled WGS sequence"/>
</dbReference>
<dbReference type="EMBL" id="QUWK01000019">
    <property type="protein sequence ID" value="RFU93786.1"/>
    <property type="molecule type" value="Genomic_DNA"/>
</dbReference>
<accession>A0A372MER2</accession>
<protein>
    <submittedName>
        <fullName evidence="1">RloB domain-containing protein</fullName>
    </submittedName>
</protein>
<dbReference type="InterPro" id="IPR025591">
    <property type="entry name" value="RloB"/>
</dbReference>
<evidence type="ECO:0000313" key="2">
    <source>
        <dbReference type="Proteomes" id="UP000264002"/>
    </source>
</evidence>
<sequence>MPMILTDRLFERKEPDRDATLCIIYCEGSKREPQYFKYFEGLSSRIILEVVEAESQGDNSPSGLYQQACSDIEGSGPDSLVKYEVGEGDQVWFVIYTDMWGSHIPLLRLGCAGKTNWHVAQSNPCFEVWLYYHLFVEDAASVVLADCTTWKNHVNAMLPGGFDSRKHPIYISDAIANAQRYFRTAGEEVLYGSTEMFKLGKTLYPMIASAVERARRISSL</sequence>
<reference evidence="1 2" key="2">
    <citation type="submission" date="2018-09" db="EMBL/GenBank/DDBJ databases">
        <title>Genome of Sphaerochaeta halotolerans strain 4-11.</title>
        <authorList>
            <person name="Nazina T.N."/>
            <person name="Sokolova D.S."/>
        </authorList>
    </citation>
    <scope>NUCLEOTIDE SEQUENCE [LARGE SCALE GENOMIC DNA]</scope>
    <source>
        <strain evidence="1 2">4-11</strain>
    </source>
</reference>
<dbReference type="Pfam" id="PF13707">
    <property type="entry name" value="RloB"/>
    <property type="match status" value="1"/>
</dbReference>
<comment type="caution">
    <text evidence="1">The sequence shown here is derived from an EMBL/GenBank/DDBJ whole genome shotgun (WGS) entry which is preliminary data.</text>
</comment>